<dbReference type="Pfam" id="PF00072">
    <property type="entry name" value="Response_reg"/>
    <property type="match status" value="1"/>
</dbReference>
<feature type="domain" description="Response regulatory" evidence="2">
    <location>
        <begin position="4"/>
        <end position="119"/>
    </location>
</feature>
<dbReference type="InterPro" id="IPR001789">
    <property type="entry name" value="Sig_transdc_resp-reg_receiver"/>
</dbReference>
<sequence length="254" mass="27608">MTQRILIIDDSPVMRRNLRSILTAAGYEIAAEASNGDEGCRAYKLHRPDLVTMDVTMPVMNGIDAVREIVAYDPRAVILVISAFDQRSMLFEALEKGAKKYIVKPITAEKLLRAVEELLLAPASANSGDVSAAPHTPELHSAQAGQSNALAQQPPVSIENREGTFFIALTAETSEAALGAIRPALQGLLFIRPLRICVDFGDMAEMSEPLLRLLDDLLKPVRAAGGSTVYVAGHEALRRRLQSLYPAIPVETHE</sequence>
<dbReference type="Proteomes" id="UP001589776">
    <property type="component" value="Unassembled WGS sequence"/>
</dbReference>
<dbReference type="EMBL" id="JBHLWN010000077">
    <property type="protein sequence ID" value="MFC0214659.1"/>
    <property type="molecule type" value="Genomic_DNA"/>
</dbReference>
<reference evidence="3 4" key="1">
    <citation type="submission" date="2024-09" db="EMBL/GenBank/DDBJ databases">
        <authorList>
            <person name="Sun Q."/>
            <person name="Mori K."/>
        </authorList>
    </citation>
    <scope>NUCLEOTIDE SEQUENCE [LARGE SCALE GENOMIC DNA]</scope>
    <source>
        <strain evidence="3 4">CCM 7759</strain>
    </source>
</reference>
<dbReference type="PROSITE" id="PS50110">
    <property type="entry name" value="RESPONSE_REGULATORY"/>
    <property type="match status" value="1"/>
</dbReference>
<evidence type="ECO:0000259" key="2">
    <source>
        <dbReference type="PROSITE" id="PS50110"/>
    </source>
</evidence>
<feature type="modified residue" description="4-aspartylphosphate" evidence="1">
    <location>
        <position position="54"/>
    </location>
</feature>
<dbReference type="InterPro" id="IPR011006">
    <property type="entry name" value="CheY-like_superfamily"/>
</dbReference>
<organism evidence="3 4">
    <name type="scientific">Paenibacillus chartarius</name>
    <dbReference type="NCBI Taxonomy" id="747481"/>
    <lineage>
        <taxon>Bacteria</taxon>
        <taxon>Bacillati</taxon>
        <taxon>Bacillota</taxon>
        <taxon>Bacilli</taxon>
        <taxon>Bacillales</taxon>
        <taxon>Paenibacillaceae</taxon>
        <taxon>Paenibacillus</taxon>
    </lineage>
</organism>
<keyword evidence="4" id="KW-1185">Reference proteome</keyword>
<evidence type="ECO:0000313" key="3">
    <source>
        <dbReference type="EMBL" id="MFC0214659.1"/>
    </source>
</evidence>
<dbReference type="SUPFAM" id="SSF52172">
    <property type="entry name" value="CheY-like"/>
    <property type="match status" value="1"/>
</dbReference>
<dbReference type="PANTHER" id="PTHR43228:SF1">
    <property type="entry name" value="TWO-COMPONENT RESPONSE REGULATOR ARR22"/>
    <property type="match status" value="1"/>
</dbReference>
<keyword evidence="1" id="KW-0597">Phosphoprotein</keyword>
<evidence type="ECO:0000256" key="1">
    <source>
        <dbReference type="PROSITE-ProRule" id="PRU00169"/>
    </source>
</evidence>
<dbReference type="Gene3D" id="3.40.50.2300">
    <property type="match status" value="1"/>
</dbReference>
<dbReference type="RefSeq" id="WP_377472058.1">
    <property type="nucleotide sequence ID" value="NZ_JBHLWN010000077.1"/>
</dbReference>
<dbReference type="InterPro" id="IPR052048">
    <property type="entry name" value="ST_Response_Regulator"/>
</dbReference>
<name>A0ABV6DPT1_9BACL</name>
<proteinExistence type="predicted"/>
<dbReference type="SMART" id="SM00448">
    <property type="entry name" value="REC"/>
    <property type="match status" value="1"/>
</dbReference>
<gene>
    <name evidence="3" type="ORF">ACFFK0_19830</name>
</gene>
<evidence type="ECO:0000313" key="4">
    <source>
        <dbReference type="Proteomes" id="UP001589776"/>
    </source>
</evidence>
<comment type="caution">
    <text evidence="3">The sequence shown here is derived from an EMBL/GenBank/DDBJ whole genome shotgun (WGS) entry which is preliminary data.</text>
</comment>
<accession>A0ABV6DPT1</accession>
<dbReference type="PANTHER" id="PTHR43228">
    <property type="entry name" value="TWO-COMPONENT RESPONSE REGULATOR"/>
    <property type="match status" value="1"/>
</dbReference>
<protein>
    <submittedName>
        <fullName evidence="3">Response regulator</fullName>
    </submittedName>
</protein>